<proteinExistence type="predicted"/>
<dbReference type="AlphaFoldDB" id="A0A077Z5K9"/>
<evidence type="ECO:0000313" key="1">
    <source>
        <dbReference type="EMBL" id="CDW53970.1"/>
    </source>
</evidence>
<dbReference type="EMBL" id="HG805875">
    <property type="protein sequence ID" value="CDW53970.1"/>
    <property type="molecule type" value="Genomic_DNA"/>
</dbReference>
<dbReference type="OrthoDB" id="5913636at2759"/>
<reference evidence="1" key="1">
    <citation type="submission" date="2014-01" db="EMBL/GenBank/DDBJ databases">
        <authorList>
            <person name="Aslett M."/>
        </authorList>
    </citation>
    <scope>NUCLEOTIDE SEQUENCE</scope>
</reference>
<accession>A0A077Z5K9</accession>
<protein>
    <submittedName>
        <fullName evidence="1">Uncharacterized protein</fullName>
    </submittedName>
</protein>
<keyword evidence="2" id="KW-1185">Reference proteome</keyword>
<gene>
    <name evidence="1" type="ORF">TTRE_0000223901</name>
</gene>
<dbReference type="Proteomes" id="UP000030665">
    <property type="component" value="Unassembled WGS sequence"/>
</dbReference>
<name>A0A077Z5K9_TRITR</name>
<organism evidence="1 2">
    <name type="scientific">Trichuris trichiura</name>
    <name type="common">Whipworm</name>
    <name type="synonym">Trichocephalus trichiurus</name>
    <dbReference type="NCBI Taxonomy" id="36087"/>
    <lineage>
        <taxon>Eukaryota</taxon>
        <taxon>Metazoa</taxon>
        <taxon>Ecdysozoa</taxon>
        <taxon>Nematoda</taxon>
        <taxon>Enoplea</taxon>
        <taxon>Dorylaimia</taxon>
        <taxon>Trichinellida</taxon>
        <taxon>Trichuridae</taxon>
        <taxon>Trichuris</taxon>
    </lineage>
</organism>
<evidence type="ECO:0000313" key="2">
    <source>
        <dbReference type="Proteomes" id="UP000030665"/>
    </source>
</evidence>
<reference evidence="1" key="2">
    <citation type="submission" date="2014-03" db="EMBL/GenBank/DDBJ databases">
        <title>The whipworm genome and dual-species transcriptomics of an intimate host-pathogen interaction.</title>
        <authorList>
            <person name="Foth B.J."/>
            <person name="Tsai I.J."/>
            <person name="Reid A.J."/>
            <person name="Bancroft A.J."/>
            <person name="Nichol S."/>
            <person name="Tracey A."/>
            <person name="Holroyd N."/>
            <person name="Cotton J.A."/>
            <person name="Stanley E.J."/>
            <person name="Zarowiecki M."/>
            <person name="Liu J.Z."/>
            <person name="Huckvale T."/>
            <person name="Cooper P.J."/>
            <person name="Grencis R.K."/>
            <person name="Berriman M."/>
        </authorList>
    </citation>
    <scope>NUCLEOTIDE SEQUENCE [LARGE SCALE GENOMIC DNA]</scope>
</reference>
<sequence length="117" mass="13816">MKVNFAVTTHKMKCAFYYWIELVPINEYREDSDGAPDYYELLKRKFYAWAGKRSSAPRFYQNDDVSDEKVRRKFYAWAGKLIVTRISRHVQILIFQADASNSFHKSCSSIRLTSVFP</sequence>